<reference evidence="2" key="1">
    <citation type="submission" date="2016-03" db="EMBL/GenBank/DDBJ databases">
        <title>Mechanisms controlling the formation of the plant cell surface in tip-growing cells are functionally conserved among land plants.</title>
        <authorList>
            <person name="Honkanen S."/>
            <person name="Jones V.A."/>
            <person name="Morieri G."/>
            <person name="Champion C."/>
            <person name="Hetherington A.J."/>
            <person name="Kelly S."/>
            <person name="Saint-Marcoux D."/>
            <person name="Proust H."/>
            <person name="Prescott H."/>
            <person name="Dolan L."/>
        </authorList>
    </citation>
    <scope>NUCLEOTIDE SEQUENCE [LARGE SCALE GENOMIC DNA]</scope>
    <source>
        <tissue evidence="2">Whole gametophyte</tissue>
    </source>
</reference>
<sequence>MSGTEERCSSEKSPEKSQWSSQFVTQQDITRKKDDRKSQWASLLLTASTAAAGALRDTSTLNLRALLQVGHATSIPCSSATAVRPPVEAAPCRASYEKPPAGNPPTTVDVHRPPSGAGDVKRWWLWRKKELGLEGARTEELTCRRTSSGPGLGQLIARLSQSAS</sequence>
<keyword evidence="3" id="KW-1185">Reference proteome</keyword>
<comment type="caution">
    <text evidence="2">The sequence shown here is derived from an EMBL/GenBank/DDBJ whole genome shotgun (WGS) entry which is preliminary data.</text>
</comment>
<feature type="compositionally biased region" description="Polar residues" evidence="1">
    <location>
        <begin position="16"/>
        <end position="28"/>
    </location>
</feature>
<evidence type="ECO:0000313" key="3">
    <source>
        <dbReference type="Proteomes" id="UP000077202"/>
    </source>
</evidence>
<proteinExistence type="predicted"/>
<dbReference type="AlphaFoldDB" id="A0A176WHK8"/>
<feature type="region of interest" description="Disordered" evidence="1">
    <location>
        <begin position="1"/>
        <end position="37"/>
    </location>
</feature>
<gene>
    <name evidence="2" type="ORF">AXG93_3017s1450</name>
</gene>
<organism evidence="2 3">
    <name type="scientific">Marchantia polymorpha subsp. ruderalis</name>
    <dbReference type="NCBI Taxonomy" id="1480154"/>
    <lineage>
        <taxon>Eukaryota</taxon>
        <taxon>Viridiplantae</taxon>
        <taxon>Streptophyta</taxon>
        <taxon>Embryophyta</taxon>
        <taxon>Marchantiophyta</taxon>
        <taxon>Marchantiopsida</taxon>
        <taxon>Marchantiidae</taxon>
        <taxon>Marchantiales</taxon>
        <taxon>Marchantiaceae</taxon>
        <taxon>Marchantia</taxon>
    </lineage>
</organism>
<evidence type="ECO:0000313" key="2">
    <source>
        <dbReference type="EMBL" id="OAE32374.1"/>
    </source>
</evidence>
<name>A0A176WHK8_MARPO</name>
<protein>
    <submittedName>
        <fullName evidence="2">Uncharacterized protein</fullName>
    </submittedName>
</protein>
<dbReference type="EMBL" id="LVLJ01000840">
    <property type="protein sequence ID" value="OAE32374.1"/>
    <property type="molecule type" value="Genomic_DNA"/>
</dbReference>
<dbReference type="Proteomes" id="UP000077202">
    <property type="component" value="Unassembled WGS sequence"/>
</dbReference>
<accession>A0A176WHK8</accession>
<evidence type="ECO:0000256" key="1">
    <source>
        <dbReference type="SAM" id="MobiDB-lite"/>
    </source>
</evidence>
<feature type="compositionally biased region" description="Basic and acidic residues" evidence="1">
    <location>
        <begin position="1"/>
        <end position="15"/>
    </location>
</feature>
<feature type="region of interest" description="Disordered" evidence="1">
    <location>
        <begin position="94"/>
        <end position="116"/>
    </location>
</feature>